<feature type="compositionally biased region" description="Low complexity" evidence="5">
    <location>
        <begin position="1055"/>
        <end position="1066"/>
    </location>
</feature>
<dbReference type="Gene3D" id="1.10.10.60">
    <property type="entry name" value="Homeodomain-like"/>
    <property type="match status" value="1"/>
</dbReference>
<keyword evidence="4" id="KW-0539">Nucleus</keyword>
<dbReference type="InterPro" id="IPR034732">
    <property type="entry name" value="EPHD"/>
</dbReference>
<feature type="compositionally biased region" description="Basic residues" evidence="5">
    <location>
        <begin position="170"/>
        <end position="179"/>
    </location>
</feature>
<feature type="region of interest" description="Disordered" evidence="5">
    <location>
        <begin position="1"/>
        <end position="22"/>
    </location>
</feature>
<evidence type="ECO:0000256" key="1">
    <source>
        <dbReference type="ARBA" id="ARBA00022723"/>
    </source>
</evidence>
<feature type="region of interest" description="Disordered" evidence="5">
    <location>
        <begin position="373"/>
        <end position="416"/>
    </location>
</feature>
<dbReference type="InterPro" id="IPR000949">
    <property type="entry name" value="ELM2_dom"/>
</dbReference>
<dbReference type="SMART" id="SM00717">
    <property type="entry name" value="SANT"/>
    <property type="match status" value="1"/>
</dbReference>
<dbReference type="Pfam" id="PF00628">
    <property type="entry name" value="PHD"/>
    <property type="match status" value="1"/>
</dbReference>
<feature type="domain" description="ELM2" evidence="7">
    <location>
        <begin position="471"/>
        <end position="628"/>
    </location>
</feature>
<reference evidence="10" key="1">
    <citation type="submission" date="2014-03" db="EMBL/GenBank/DDBJ databases">
        <authorList>
            <person name="Casaregola S."/>
        </authorList>
    </citation>
    <scope>NUCLEOTIDE SEQUENCE [LARGE SCALE GENOMIC DNA]</scope>
    <source>
        <strain evidence="10">CLIB 918</strain>
    </source>
</reference>
<evidence type="ECO:0000256" key="5">
    <source>
        <dbReference type="SAM" id="MobiDB-lite"/>
    </source>
</evidence>
<dbReference type="SMART" id="SM00439">
    <property type="entry name" value="BAH"/>
    <property type="match status" value="1"/>
</dbReference>
<feature type="compositionally biased region" description="Polar residues" evidence="5">
    <location>
        <begin position="63"/>
        <end position="76"/>
    </location>
</feature>
<feature type="region of interest" description="Disordered" evidence="5">
    <location>
        <begin position="156"/>
        <end position="179"/>
    </location>
</feature>
<feature type="region of interest" description="Disordered" evidence="5">
    <location>
        <begin position="821"/>
        <end position="881"/>
    </location>
</feature>
<dbReference type="PROSITE" id="PS51156">
    <property type="entry name" value="ELM2"/>
    <property type="match status" value="1"/>
</dbReference>
<dbReference type="GO" id="GO:0004842">
    <property type="term" value="F:ubiquitin-protein transferase activity"/>
    <property type="evidence" value="ECO:0007669"/>
    <property type="project" value="TreeGrafter"/>
</dbReference>
<organism evidence="10 11">
    <name type="scientific">Geotrichum candidum</name>
    <name type="common">Oospora lactis</name>
    <name type="synonym">Dipodascus geotrichum</name>
    <dbReference type="NCBI Taxonomy" id="1173061"/>
    <lineage>
        <taxon>Eukaryota</taxon>
        <taxon>Fungi</taxon>
        <taxon>Dikarya</taxon>
        <taxon>Ascomycota</taxon>
        <taxon>Saccharomycotina</taxon>
        <taxon>Dipodascomycetes</taxon>
        <taxon>Dipodascales</taxon>
        <taxon>Dipodascaceae</taxon>
        <taxon>Geotrichum</taxon>
    </lineage>
</organism>
<dbReference type="PROSITE" id="PS51293">
    <property type="entry name" value="SANT"/>
    <property type="match status" value="1"/>
</dbReference>
<dbReference type="InterPro" id="IPR001025">
    <property type="entry name" value="BAH_dom"/>
</dbReference>
<dbReference type="STRING" id="1173061.A0A0J9X743"/>
<feature type="compositionally biased region" description="Polar residues" evidence="5">
    <location>
        <begin position="1"/>
        <end position="14"/>
    </location>
</feature>
<dbReference type="Proteomes" id="UP000242525">
    <property type="component" value="Unassembled WGS sequence"/>
</dbReference>
<evidence type="ECO:0000256" key="4">
    <source>
        <dbReference type="ARBA" id="ARBA00023242"/>
    </source>
</evidence>
<dbReference type="InterPro" id="IPR011011">
    <property type="entry name" value="Znf_FYVE_PHD"/>
</dbReference>
<dbReference type="InterPro" id="IPR019787">
    <property type="entry name" value="Znf_PHD-finger"/>
</dbReference>
<evidence type="ECO:0000313" key="10">
    <source>
        <dbReference type="EMBL" id="CDO52578.1"/>
    </source>
</evidence>
<dbReference type="OrthoDB" id="336088at2759"/>
<feature type="domain" description="PHD-type" evidence="9">
    <location>
        <begin position="1090"/>
        <end position="1223"/>
    </location>
</feature>
<feature type="compositionally biased region" description="Low complexity" evidence="5">
    <location>
        <begin position="838"/>
        <end position="855"/>
    </location>
</feature>
<feature type="compositionally biased region" description="Low complexity" evidence="5">
    <location>
        <begin position="391"/>
        <end position="409"/>
    </location>
</feature>
<proteinExistence type="predicted"/>
<dbReference type="Gene3D" id="3.30.40.10">
    <property type="entry name" value="Zinc/RING finger domain, C3HC4 (zinc finger)"/>
    <property type="match status" value="3"/>
</dbReference>
<sequence>MVASTNDSSSNGTNPRGRRRVSRVNYAEDLSFDDGMAFSTELNATVSAGKLASEKTPPVIGKSATSVPQRDLLNGSTGMNVDSVPLNWQPKQPANALLNILDFTNAVVKADGILYLRDGTTFSPEEHIYLIAEPPGEPYYIARIMEFVYKPEEETDHTSALDDNSLPDAKRKRAVKPTRANRKASISKFSAENYMVRVNWFYRPKDISKRSSDTRFLYVTMNSDICPIASIRGKCIVAHRDHIEDLELFRRNPDCFWFDKLFDRYILSLFDVVPTEKIINIPLKAQKVLCERFRFAIVEAGRAKDLCAAPKNCVKCDQWCSPDDSVQCAHCLNYYHMLCVDPPLTRKPSRGFGWSCAPCSGARERKMLENRGLDAVERGDSQTTSPLSSGNATPTNSTSMSSNFNTKNSATNTNGMTRSEQLAVAFDGRVKSHKLTQAQKHQLKLWPFRYLGVHAKIEDVLDMDDRIYPRAASRLGNKHQCPVPEWSGRRVVYYETEKPEKKPGKKAKASNLSKLPAKLVSTLSDPNDTIEEINKLLKLEKKHRPNWLQEKPNGYIERGGDDTAELMWDMPKDSSIDVELFLETQAKLLAAEIGVEPYTPNFLDACLKAYMDSNFNVAKSLEKIKLLNRSILKEPTLTPDEVVRFEEGVRKFGSELHEVFLHVGTKPSADIVRYYYLWKKTPNGHKIWDNYEGRKHKMKPEHARNEGELVDSIADANDDSKFDVIKAEKMGRKFLCKHCHGTESTNWQRAPGHPVANDTNPVIALCMRCARLWRKYACIWEEPEEVIRKFTSKSGGIVAVKRGRIEEELLEDAQAIIEERSRKRIKTDNSKSGSPTKNGTSKRSSPGSSNSSTPSEEPVIKSRGRGRAKADEPVAKKTRVSKVASKINVIEEPVKKPSIILKIPASTFQRELEKKRLNRLNPDKKQDDSGIMHKRAEDSLQQSLLKFVKVSPKDLTAPSVEPSLAPSTSNTNTPSVSVTTTIKIKKAGDASKKTIDQPPKDRSHDSFRPVPTIEQIHRPCAVCMVLEPHSEQIKCANCGVNVHKSCYGITDSDNEANSNGESGESPSNDRFKSWRCDACRNDPNPLLSTIYGCVLCPVRETNYDGIMYGEPELRPDALKRTSGYNWVHVKCAIWCPEIKFGDVQRLQPVEGVAGAITKKGPEYVCKYCKNATLTGAVVVCFGGCGGSFHVGCAERAGCQFWMHIMDSDADPSITFNGKTVECRPIIVCGCENDSDDYIKRKGVSIIKTSAVDAATGKTILQLYNEFYKQSDNKALTGARRVAHLYHEAKKALVTSENNGSHPAPAKDSGLTSVSYSSPSPALKPADALSITSLTKLNNRKCIDCGINKSPFWWAGKNNLPLYCHKCYYFHHK</sequence>
<feature type="region of interest" description="Disordered" evidence="5">
    <location>
        <begin position="1051"/>
        <end position="1070"/>
    </location>
</feature>
<dbReference type="Gene3D" id="2.30.30.490">
    <property type="match status" value="1"/>
</dbReference>
<evidence type="ECO:0000256" key="3">
    <source>
        <dbReference type="ARBA" id="ARBA00022833"/>
    </source>
</evidence>
<evidence type="ECO:0000259" key="8">
    <source>
        <dbReference type="PROSITE" id="PS51293"/>
    </source>
</evidence>
<dbReference type="SUPFAM" id="SSF46689">
    <property type="entry name" value="Homeodomain-like"/>
    <property type="match status" value="1"/>
</dbReference>
<keyword evidence="2" id="KW-0863">Zinc-finger</keyword>
<gene>
    <name evidence="10" type="ORF">BN980_GECA03s04124g</name>
</gene>
<feature type="region of interest" description="Disordered" evidence="5">
    <location>
        <begin position="956"/>
        <end position="1007"/>
    </location>
</feature>
<evidence type="ECO:0000259" key="9">
    <source>
        <dbReference type="PROSITE" id="PS51805"/>
    </source>
</evidence>
<evidence type="ECO:0000256" key="2">
    <source>
        <dbReference type="ARBA" id="ARBA00022771"/>
    </source>
</evidence>
<dbReference type="InterPro" id="IPR009057">
    <property type="entry name" value="Homeodomain-like_sf"/>
</dbReference>
<dbReference type="Pfam" id="PF01426">
    <property type="entry name" value="BAH"/>
    <property type="match status" value="1"/>
</dbReference>
<dbReference type="InterPro" id="IPR001965">
    <property type="entry name" value="Znf_PHD"/>
</dbReference>
<protein>
    <submittedName>
        <fullName evidence="10">Similar to Saccharomyces cerevisiae YGL131C SNT2 DNA binding protein with similarity to the S. pombe Snt2 protein</fullName>
    </submittedName>
</protein>
<feature type="region of interest" description="Disordered" evidence="5">
    <location>
        <begin position="914"/>
        <end position="933"/>
    </location>
</feature>
<keyword evidence="11" id="KW-1185">Reference proteome</keyword>
<feature type="domain" description="SANT" evidence="8">
    <location>
        <begin position="638"/>
        <end position="683"/>
    </location>
</feature>
<feature type="compositionally biased region" description="Low complexity" evidence="5">
    <location>
        <begin position="966"/>
        <end position="981"/>
    </location>
</feature>
<dbReference type="PROSITE" id="PS51038">
    <property type="entry name" value="BAH"/>
    <property type="match status" value="1"/>
</dbReference>
<dbReference type="InterPro" id="IPR017884">
    <property type="entry name" value="SANT_dom"/>
</dbReference>
<dbReference type="InterPro" id="IPR029617">
    <property type="entry name" value="Snt2"/>
</dbReference>
<comment type="caution">
    <text evidence="10">The sequence shown here is derived from an EMBL/GenBank/DDBJ whole genome shotgun (WGS) entry which is preliminary data.</text>
</comment>
<dbReference type="InterPro" id="IPR043151">
    <property type="entry name" value="BAH_sf"/>
</dbReference>
<dbReference type="Pfam" id="PF13832">
    <property type="entry name" value="zf-HC5HC2H_2"/>
    <property type="match status" value="1"/>
</dbReference>
<dbReference type="GO" id="GO:0008270">
    <property type="term" value="F:zinc ion binding"/>
    <property type="evidence" value="ECO:0007669"/>
    <property type="project" value="UniProtKB-KW"/>
</dbReference>
<dbReference type="EMBL" id="CCBN010000003">
    <property type="protein sequence ID" value="CDO52578.1"/>
    <property type="molecule type" value="Genomic_DNA"/>
</dbReference>
<keyword evidence="1" id="KW-0479">Metal-binding</keyword>
<dbReference type="PANTHER" id="PTHR47672:SF1">
    <property type="entry name" value="E3 UBIQUITIN-PROTEIN LIGASE SNT2"/>
    <property type="match status" value="1"/>
</dbReference>
<evidence type="ECO:0000259" key="6">
    <source>
        <dbReference type="PROSITE" id="PS51038"/>
    </source>
</evidence>
<dbReference type="GO" id="GO:0048189">
    <property type="term" value="C:Lid2 complex"/>
    <property type="evidence" value="ECO:0007669"/>
    <property type="project" value="TreeGrafter"/>
</dbReference>
<dbReference type="InterPro" id="IPR001005">
    <property type="entry name" value="SANT/Myb"/>
</dbReference>
<feature type="compositionally biased region" description="Basic and acidic residues" evidence="5">
    <location>
        <begin position="986"/>
        <end position="1007"/>
    </location>
</feature>
<dbReference type="InterPro" id="IPR013083">
    <property type="entry name" value="Znf_RING/FYVE/PHD"/>
</dbReference>
<accession>A0A0J9X743</accession>
<feature type="compositionally biased region" description="Polar residues" evidence="5">
    <location>
        <begin position="381"/>
        <end position="390"/>
    </location>
</feature>
<dbReference type="PANTHER" id="PTHR47672">
    <property type="entry name" value="E3 UBIQUITIN-PROTEIN LIGASE SNT2"/>
    <property type="match status" value="1"/>
</dbReference>
<dbReference type="PROSITE" id="PS51805">
    <property type="entry name" value="EPHD"/>
    <property type="match status" value="1"/>
</dbReference>
<name>A0A0J9X743_GEOCN</name>
<dbReference type="GO" id="GO:0036205">
    <property type="term" value="P:histone catabolic process"/>
    <property type="evidence" value="ECO:0007669"/>
    <property type="project" value="TreeGrafter"/>
</dbReference>
<feature type="region of interest" description="Disordered" evidence="5">
    <location>
        <begin position="56"/>
        <end position="76"/>
    </location>
</feature>
<dbReference type="CDD" id="cd15497">
    <property type="entry name" value="PHD1_Snt2p_like"/>
    <property type="match status" value="1"/>
</dbReference>
<feature type="domain" description="BAH" evidence="6">
    <location>
        <begin position="120"/>
        <end position="273"/>
    </location>
</feature>
<evidence type="ECO:0000313" key="11">
    <source>
        <dbReference type="Proteomes" id="UP000242525"/>
    </source>
</evidence>
<evidence type="ECO:0000259" key="7">
    <source>
        <dbReference type="PROSITE" id="PS51156"/>
    </source>
</evidence>
<keyword evidence="3" id="KW-0862">Zinc</keyword>
<dbReference type="SMART" id="SM00249">
    <property type="entry name" value="PHD"/>
    <property type="match status" value="3"/>
</dbReference>
<dbReference type="SUPFAM" id="SSF57903">
    <property type="entry name" value="FYVE/PHD zinc finger"/>
    <property type="match status" value="2"/>
</dbReference>
<dbReference type="GO" id="GO:0003682">
    <property type="term" value="F:chromatin binding"/>
    <property type="evidence" value="ECO:0007669"/>
    <property type="project" value="InterPro"/>
</dbReference>